<dbReference type="Proteomes" id="UP000886501">
    <property type="component" value="Unassembled WGS sequence"/>
</dbReference>
<organism evidence="1 2">
    <name type="scientific">Thelephora ganbajun</name>
    <name type="common">Ganba fungus</name>
    <dbReference type="NCBI Taxonomy" id="370292"/>
    <lineage>
        <taxon>Eukaryota</taxon>
        <taxon>Fungi</taxon>
        <taxon>Dikarya</taxon>
        <taxon>Basidiomycota</taxon>
        <taxon>Agaricomycotina</taxon>
        <taxon>Agaricomycetes</taxon>
        <taxon>Thelephorales</taxon>
        <taxon>Thelephoraceae</taxon>
        <taxon>Thelephora</taxon>
    </lineage>
</organism>
<reference evidence="1" key="1">
    <citation type="submission" date="2019-10" db="EMBL/GenBank/DDBJ databases">
        <authorList>
            <consortium name="DOE Joint Genome Institute"/>
            <person name="Kuo A."/>
            <person name="Miyauchi S."/>
            <person name="Kiss E."/>
            <person name="Drula E."/>
            <person name="Kohler A."/>
            <person name="Sanchez-Garcia M."/>
            <person name="Andreopoulos B."/>
            <person name="Barry K.W."/>
            <person name="Bonito G."/>
            <person name="Buee M."/>
            <person name="Carver A."/>
            <person name="Chen C."/>
            <person name="Cichocki N."/>
            <person name="Clum A."/>
            <person name="Culley D."/>
            <person name="Crous P.W."/>
            <person name="Fauchery L."/>
            <person name="Girlanda M."/>
            <person name="Hayes R."/>
            <person name="Keri Z."/>
            <person name="Labutti K."/>
            <person name="Lipzen A."/>
            <person name="Lombard V."/>
            <person name="Magnuson J."/>
            <person name="Maillard F."/>
            <person name="Morin E."/>
            <person name="Murat C."/>
            <person name="Nolan M."/>
            <person name="Ohm R."/>
            <person name="Pangilinan J."/>
            <person name="Pereira M."/>
            <person name="Perotto S."/>
            <person name="Peter M."/>
            <person name="Riley R."/>
            <person name="Sitrit Y."/>
            <person name="Stielow B."/>
            <person name="Szollosi G."/>
            <person name="Zifcakova L."/>
            <person name="Stursova M."/>
            <person name="Spatafora J.W."/>
            <person name="Tedersoo L."/>
            <person name="Vaario L.-M."/>
            <person name="Yamada A."/>
            <person name="Yan M."/>
            <person name="Wang P."/>
            <person name="Xu J."/>
            <person name="Bruns T."/>
            <person name="Baldrian P."/>
            <person name="Vilgalys R."/>
            <person name="Henrissat B."/>
            <person name="Grigoriev I.V."/>
            <person name="Hibbett D."/>
            <person name="Nagy L.G."/>
            <person name="Martin F.M."/>
        </authorList>
    </citation>
    <scope>NUCLEOTIDE SEQUENCE</scope>
    <source>
        <strain evidence="1">P2</strain>
    </source>
</reference>
<name>A0ACB6ZPU6_THEGA</name>
<accession>A0ACB6ZPU6</accession>
<evidence type="ECO:0000313" key="2">
    <source>
        <dbReference type="Proteomes" id="UP000886501"/>
    </source>
</evidence>
<evidence type="ECO:0000313" key="1">
    <source>
        <dbReference type="EMBL" id="KAF9651468.1"/>
    </source>
</evidence>
<gene>
    <name evidence="1" type="ORF">BDM02DRAFT_3091143</name>
</gene>
<comment type="caution">
    <text evidence="1">The sequence shown here is derived from an EMBL/GenBank/DDBJ whole genome shotgun (WGS) entry which is preliminary data.</text>
</comment>
<protein>
    <submittedName>
        <fullName evidence="1">KEX2-endo proteinase of late golgi compartment</fullName>
    </submittedName>
</protein>
<reference evidence="1" key="2">
    <citation type="journal article" date="2020" name="Nat. Commun.">
        <title>Large-scale genome sequencing of mycorrhizal fungi provides insights into the early evolution of symbiotic traits.</title>
        <authorList>
            <person name="Miyauchi S."/>
            <person name="Kiss E."/>
            <person name="Kuo A."/>
            <person name="Drula E."/>
            <person name="Kohler A."/>
            <person name="Sanchez-Garcia M."/>
            <person name="Morin E."/>
            <person name="Andreopoulos B."/>
            <person name="Barry K.W."/>
            <person name="Bonito G."/>
            <person name="Buee M."/>
            <person name="Carver A."/>
            <person name="Chen C."/>
            <person name="Cichocki N."/>
            <person name="Clum A."/>
            <person name="Culley D."/>
            <person name="Crous P.W."/>
            <person name="Fauchery L."/>
            <person name="Girlanda M."/>
            <person name="Hayes R.D."/>
            <person name="Keri Z."/>
            <person name="LaButti K."/>
            <person name="Lipzen A."/>
            <person name="Lombard V."/>
            <person name="Magnuson J."/>
            <person name="Maillard F."/>
            <person name="Murat C."/>
            <person name="Nolan M."/>
            <person name="Ohm R.A."/>
            <person name="Pangilinan J."/>
            <person name="Pereira M.F."/>
            <person name="Perotto S."/>
            <person name="Peter M."/>
            <person name="Pfister S."/>
            <person name="Riley R."/>
            <person name="Sitrit Y."/>
            <person name="Stielow J.B."/>
            <person name="Szollosi G."/>
            <person name="Zifcakova L."/>
            <person name="Stursova M."/>
            <person name="Spatafora J.W."/>
            <person name="Tedersoo L."/>
            <person name="Vaario L.M."/>
            <person name="Yamada A."/>
            <person name="Yan M."/>
            <person name="Wang P."/>
            <person name="Xu J."/>
            <person name="Bruns T."/>
            <person name="Baldrian P."/>
            <person name="Vilgalys R."/>
            <person name="Dunand C."/>
            <person name="Henrissat B."/>
            <person name="Grigoriev I.V."/>
            <person name="Hibbett D."/>
            <person name="Nagy L.G."/>
            <person name="Martin F.M."/>
        </authorList>
    </citation>
    <scope>NUCLEOTIDE SEQUENCE</scope>
    <source>
        <strain evidence="1">P2</strain>
    </source>
</reference>
<keyword evidence="2" id="KW-1185">Reference proteome</keyword>
<dbReference type="EMBL" id="MU117975">
    <property type="protein sequence ID" value="KAF9651468.1"/>
    <property type="molecule type" value="Genomic_DNA"/>
</dbReference>
<sequence length="868" mass="94460">MRLPLALILFLSHSFVLGARPTKRFYHTHDYYVLEHDPHAGASLEDCALALGVEVVEQAGELVNHWLVRIPKYVQKRDGVDVVLSSLASLRSLASEDPSLSARSTSSLHARELSSSIRWLNRQQLRQRAKRAPPPIPPDTDSPDPVKAVAERLDIRDPSFPQQWHLINVPYPEHSMNVTGLWDLGFTGKGVVSALVDDGLAYEHPDLAANFWAKGSHDFNDHEDLPTPKLFDDHHGTRCAGQIGAVKNDACGVGIAWDSKIAGIRILSGPITDVDEAASLNFGFQETSIYSCSWGPPDDGKSMEAPGYLIEKAIVNGITNGRGGKGSVFVYASGNGASHDDQCNFDGYTNSIYSVTVAAVDHQGLHPYYSEACAANLIVAYSSGGGQNIVTTDIHNKCSSGHGGTSAAAPNAAGVFALALGVRPELTWRDVQHIAIRTSRVVNPNDPDWEKTAAGRSFSYKYGYGVLDGYAYVMEAQKWELVKPQAWIHLPAIQLSGGVMNANFEMSGGESIGPGGVSSKITVTADSLKEHNFETLEHVTVRVWIEHTKRGDVSVELVSPNGIKSMLAAPRSGDTANTGFPGWRFMSVKHWDESPVGDWTIRVFDKEDPEHEGKFLGWTMSLWGSVIDPAKTKEYIVPQIEHTLPPDHEAENPDSSATTKVLPKPTDHLPGDHDQAEGEATKPAFSQPTKTPESVTSTFTSTTPTSTGTMVPTVDEGLTSQLSNLFGERGWIFGAGAVVLLFGVGVGIFFWRRAVRKRQNYTSLPGDEVAMSSIRQEPTGRTRELYDAFGEVSDDEDDVDERTGLHSGYDPRGGLQFHTGFLDDDDPQSAGTPLNGAAPYRDDPIDQSRRGRSSPGTDESWEHASQTR</sequence>
<proteinExistence type="predicted"/>